<keyword evidence="3" id="KW-1185">Reference proteome</keyword>
<evidence type="ECO:0000313" key="3">
    <source>
        <dbReference type="Proteomes" id="UP000199580"/>
    </source>
</evidence>
<feature type="region of interest" description="Disordered" evidence="1">
    <location>
        <begin position="183"/>
        <end position="204"/>
    </location>
</feature>
<feature type="compositionally biased region" description="Polar residues" evidence="1">
    <location>
        <begin position="194"/>
        <end position="203"/>
    </location>
</feature>
<dbReference type="RefSeq" id="WP_091392565.1">
    <property type="nucleotide sequence ID" value="NZ_BKAI01000021.1"/>
</dbReference>
<organism evidence="2 3">
    <name type="scientific">Flavobacterium noncentrifugens</name>
    <dbReference type="NCBI Taxonomy" id="1128970"/>
    <lineage>
        <taxon>Bacteria</taxon>
        <taxon>Pseudomonadati</taxon>
        <taxon>Bacteroidota</taxon>
        <taxon>Flavobacteriia</taxon>
        <taxon>Flavobacteriales</taxon>
        <taxon>Flavobacteriaceae</taxon>
        <taxon>Flavobacterium</taxon>
    </lineage>
</organism>
<dbReference type="AlphaFoldDB" id="A0A1G8UUB7"/>
<accession>A0A1G8UUB7</accession>
<name>A0A1G8UUB7_9FLAO</name>
<protein>
    <submittedName>
        <fullName evidence="2">Uncharacterized protein</fullName>
    </submittedName>
</protein>
<dbReference type="STRING" id="1128970.SAMN04487935_1052"/>
<feature type="region of interest" description="Disordered" evidence="1">
    <location>
        <begin position="292"/>
        <end position="312"/>
    </location>
</feature>
<proteinExistence type="predicted"/>
<dbReference type="Proteomes" id="UP000199580">
    <property type="component" value="Unassembled WGS sequence"/>
</dbReference>
<gene>
    <name evidence="2" type="ORF">SAMN04487935_1052</name>
</gene>
<sequence>MNYIKHLTGFFDKVAKDKLLNPTHVSLYIALFQFWNINRFRNPISISRHEIMRISKISSLATYHRCLKLLDSHGYIKYEPSFNPYKGSHVYLFNFSDELKPTPRNERTATSNFEPLNEQVVNKLETGDETASEQVTEQALVPSINNTNNTNFLNDSNGLNLGEHAKKIEDEIPDFKNGVIEKEEKSSAKKEENTNVPISSNEQESVEHVRNLFLDRIAKPPESIHEKQQQIPTIEEVLTYFREQSFPELEASKFFNYFASIGWLVGGKTPMADWHAAARNWIINAPKFTTNERTDRTKSLDTSADKDYSEPL</sequence>
<feature type="compositionally biased region" description="Basic and acidic residues" evidence="1">
    <location>
        <begin position="183"/>
        <end position="193"/>
    </location>
</feature>
<evidence type="ECO:0000313" key="2">
    <source>
        <dbReference type="EMBL" id="SDJ57452.1"/>
    </source>
</evidence>
<evidence type="ECO:0000256" key="1">
    <source>
        <dbReference type="SAM" id="MobiDB-lite"/>
    </source>
</evidence>
<dbReference type="EMBL" id="FNEZ01000002">
    <property type="protein sequence ID" value="SDJ57452.1"/>
    <property type="molecule type" value="Genomic_DNA"/>
</dbReference>
<dbReference type="OrthoDB" id="1442826at2"/>
<reference evidence="2 3" key="1">
    <citation type="submission" date="2016-10" db="EMBL/GenBank/DDBJ databases">
        <authorList>
            <person name="de Groot N.N."/>
        </authorList>
    </citation>
    <scope>NUCLEOTIDE SEQUENCE [LARGE SCALE GENOMIC DNA]</scope>
    <source>
        <strain evidence="2 3">CGMCC 1.10076</strain>
    </source>
</reference>